<feature type="active site" description="Proton acceptor; via carboxylate" evidence="5">
    <location>
        <position position="402"/>
    </location>
</feature>
<dbReference type="Pfam" id="PF13527">
    <property type="entry name" value="Acetyltransf_9"/>
    <property type="match status" value="1"/>
</dbReference>
<evidence type="ECO:0000256" key="5">
    <source>
        <dbReference type="HAMAP-Rule" id="MF_01812"/>
    </source>
</evidence>
<sequence>MTLVPGITIRTATEDDAAGIGLLLSTSFGFGYEPPGADPREPVFPKGGKLVALDGQRIVGHTNSMTMTLTVSSGRTVEACGISGVGVAPTHRRRGILRAMYIEQHRRIEAEALPLTIFTASRATIYSRFGYGPATVLDQVVIDRRFAEFHADAPDPGGVSVEAPGDVGAEIERIYDRWRRGTPGAQARPKSGWAELFFDHSAWRGGGSSLFALLHADGYALYRYQPREGRRIDVRVVEFRAVTDDAHAALWRALLGLDLVTEIEAELTDNDPLPYLLTDCRLVRTRGRYDGCWLRVMDVPAALTARDYARDLEVVLGVTDPFRAAGGAFALTVRGGAAECVPTDREPEVTLDIDVLGSLYLGAHRAEPFAAAGRLRAKSAEPVRALTEAFASARDPELGWFF</sequence>
<dbReference type="InterPro" id="IPR000182">
    <property type="entry name" value="GNAT_dom"/>
</dbReference>
<dbReference type="Proteomes" id="UP000655751">
    <property type="component" value="Unassembled WGS sequence"/>
</dbReference>
<evidence type="ECO:0000313" key="7">
    <source>
        <dbReference type="EMBL" id="MBH0780550.1"/>
    </source>
</evidence>
<proteinExistence type="inferred from homology"/>
<evidence type="ECO:0000256" key="3">
    <source>
        <dbReference type="ARBA" id="ARBA00022679"/>
    </source>
</evidence>
<dbReference type="SUPFAM" id="SSF55729">
    <property type="entry name" value="Acyl-CoA N-acyltransferases (Nat)"/>
    <property type="match status" value="1"/>
</dbReference>
<name>A0A931IIZ7_9NOCA</name>
<dbReference type="InterPro" id="IPR041380">
    <property type="entry name" value="Acetyltransf_17"/>
</dbReference>
<dbReference type="Gene3D" id="3.40.630.30">
    <property type="match status" value="2"/>
</dbReference>
<dbReference type="PANTHER" id="PTHR37817">
    <property type="entry name" value="N-ACETYLTRANSFERASE EIS"/>
    <property type="match status" value="1"/>
</dbReference>
<accession>A0A931IIZ7</accession>
<dbReference type="HAMAP" id="MF_01812">
    <property type="entry name" value="Eis"/>
    <property type="match status" value="1"/>
</dbReference>
<dbReference type="AlphaFoldDB" id="A0A931IIZ7"/>
<comment type="subunit">
    <text evidence="5">Homohexamer; trimer of dimers.</text>
</comment>
<dbReference type="Gene3D" id="3.30.1050.10">
    <property type="entry name" value="SCP2 sterol-binding domain"/>
    <property type="match status" value="1"/>
</dbReference>
<protein>
    <submittedName>
        <fullName evidence="7">GNAT family N-acetyltransferase</fullName>
    </submittedName>
</protein>
<keyword evidence="2" id="KW-1036">Host cytoplasmic vesicle</keyword>
<keyword evidence="3 5" id="KW-0808">Transferase</keyword>
<evidence type="ECO:0000259" key="6">
    <source>
        <dbReference type="PROSITE" id="PS51186"/>
    </source>
</evidence>
<dbReference type="EMBL" id="JADMLG010000016">
    <property type="protein sequence ID" value="MBH0780550.1"/>
    <property type="molecule type" value="Genomic_DNA"/>
</dbReference>
<evidence type="ECO:0000313" key="8">
    <source>
        <dbReference type="Proteomes" id="UP000655751"/>
    </source>
</evidence>
<organism evidence="7 8">
    <name type="scientific">Nocardia bovistercoris</name>
    <dbReference type="NCBI Taxonomy" id="2785916"/>
    <lineage>
        <taxon>Bacteria</taxon>
        <taxon>Bacillati</taxon>
        <taxon>Actinomycetota</taxon>
        <taxon>Actinomycetes</taxon>
        <taxon>Mycobacteriales</taxon>
        <taxon>Nocardiaceae</taxon>
        <taxon>Nocardia</taxon>
    </lineage>
</organism>
<feature type="domain" description="N-acetyltransferase" evidence="6">
    <location>
        <begin position="7"/>
        <end position="148"/>
    </location>
</feature>
<dbReference type="NCBIfam" id="NF002367">
    <property type="entry name" value="PRK01346.1-4"/>
    <property type="match status" value="1"/>
</dbReference>
<dbReference type="PROSITE" id="PS51186">
    <property type="entry name" value="GNAT"/>
    <property type="match status" value="1"/>
</dbReference>
<dbReference type="SUPFAM" id="SSF55718">
    <property type="entry name" value="SCP-like"/>
    <property type="match status" value="1"/>
</dbReference>
<dbReference type="InterPro" id="IPR025559">
    <property type="entry name" value="Eis_dom"/>
</dbReference>
<feature type="binding site" evidence="5">
    <location>
        <begin position="93"/>
        <end position="98"/>
    </location>
    <ligand>
        <name>acetyl-CoA</name>
        <dbReference type="ChEBI" id="CHEBI:57288"/>
    </ligand>
</feature>
<dbReference type="InterPro" id="IPR016181">
    <property type="entry name" value="Acyl_CoA_acyltransferase"/>
</dbReference>
<dbReference type="Pfam" id="PF13530">
    <property type="entry name" value="SCP2_2"/>
    <property type="match status" value="1"/>
</dbReference>
<feature type="active site" description="Proton donor" evidence="5">
    <location>
        <position position="126"/>
    </location>
</feature>
<dbReference type="PANTHER" id="PTHR37817:SF1">
    <property type="entry name" value="N-ACETYLTRANSFERASE EIS"/>
    <property type="match status" value="1"/>
</dbReference>
<dbReference type="InterPro" id="IPR022902">
    <property type="entry name" value="NAcTrfase_Eis"/>
</dbReference>
<reference evidence="7" key="1">
    <citation type="submission" date="2020-11" db="EMBL/GenBank/DDBJ databases">
        <title>Nocardia NEAU-351.nov., a novel actinomycete isolated from the cow dung.</title>
        <authorList>
            <person name="Zhang X."/>
        </authorList>
    </citation>
    <scope>NUCLEOTIDE SEQUENCE</scope>
    <source>
        <strain evidence="7">NEAU-351</strain>
    </source>
</reference>
<dbReference type="InterPro" id="IPR051554">
    <property type="entry name" value="Acetyltransferase_Eis"/>
</dbReference>
<gene>
    <name evidence="7" type="ORF">IT779_30180</name>
</gene>
<dbReference type="GO" id="GO:0030649">
    <property type="term" value="P:aminoglycoside antibiotic catabolic process"/>
    <property type="evidence" value="ECO:0007669"/>
    <property type="project" value="TreeGrafter"/>
</dbReference>
<keyword evidence="8" id="KW-1185">Reference proteome</keyword>
<comment type="caution">
    <text evidence="7">The sequence shown here is derived from an EMBL/GenBank/DDBJ whole genome shotgun (WGS) entry which is preliminary data.</text>
</comment>
<evidence type="ECO:0000256" key="2">
    <source>
        <dbReference type="ARBA" id="ARBA00022488"/>
    </source>
</evidence>
<comment type="caution">
    <text evidence="5">Lacks conserved residue(s) required for the propagation of feature annotation.</text>
</comment>
<dbReference type="InterPro" id="IPR036527">
    <property type="entry name" value="SCP2_sterol-bd_dom_sf"/>
</dbReference>
<comment type="similarity">
    <text evidence="1 5">Belongs to the acetyltransferase Eis family.</text>
</comment>
<evidence type="ECO:0000256" key="4">
    <source>
        <dbReference type="ARBA" id="ARBA00023315"/>
    </source>
</evidence>
<dbReference type="GO" id="GO:0034069">
    <property type="term" value="F:aminoglycoside N-acetyltransferase activity"/>
    <property type="evidence" value="ECO:0007669"/>
    <property type="project" value="TreeGrafter"/>
</dbReference>
<dbReference type="Pfam" id="PF17668">
    <property type="entry name" value="Acetyltransf_17"/>
    <property type="match status" value="1"/>
</dbReference>
<feature type="binding site" evidence="5">
    <location>
        <begin position="85"/>
        <end position="87"/>
    </location>
    <ligand>
        <name>acetyl-CoA</name>
        <dbReference type="ChEBI" id="CHEBI:57288"/>
    </ligand>
</feature>
<evidence type="ECO:0000256" key="1">
    <source>
        <dbReference type="ARBA" id="ARBA00009213"/>
    </source>
</evidence>
<keyword evidence="4 5" id="KW-0012">Acyltransferase</keyword>
<dbReference type="RefSeq" id="WP_196152861.1">
    <property type="nucleotide sequence ID" value="NZ_JADMLG010000016.1"/>
</dbReference>